<dbReference type="InterPro" id="IPR043129">
    <property type="entry name" value="ATPase_NBD"/>
</dbReference>
<dbReference type="Gene3D" id="3.30.420.40">
    <property type="match status" value="1"/>
</dbReference>
<keyword evidence="2" id="KW-1185">Reference proteome</keyword>
<dbReference type="InterPro" id="IPR009377">
    <property type="entry name" value="EutA"/>
</dbReference>
<sequence>MIGNDRKVETIISAGIDIGTSTTKIIISRFSLLNMAGSTHVPKIEIIDKQILHKSPIYRTPLLDNDYLIDIEAVFAIVKQEYAAAGVDKSEIQTGAVIITGESAIKSNARQVIQYLSDEAGEFLVATAGPDLEGIIAAKGSGAHAWSQKHGKTIANIDIGGGTANIAVYKNGSLLGTCTLHVGGRLMEFDGDTVTKISPPVASTAEMLGIELNKGQKNGSGTDKILEEMVSVLVSVLNGDQSAAEHPLFLSQSAGWGNAPIDAVMFSGGVSECVYYPEHDDPSVYSDIGRILAEKLNSSGELRNWEWVTPEETVRATVCGAGMQTTEISGATIQIDKSVLPLKNLPVIEVPIADMNEAERSVSQKIEQAIALYDPQAEGNNFALYFSDLPQLSFKNVQHLASVICSAYRQRKSDAPIVAVVKNDMAKVLGQSIMAFTPERSIICIDQLNVVNGDYVDIGRMLDSGVVPVVIKTLAFQ</sequence>
<dbReference type="EMBL" id="NOII01000012">
    <property type="protein sequence ID" value="OYD56418.1"/>
    <property type="molecule type" value="Genomic_DNA"/>
</dbReference>
<organism evidence="1 2">
    <name type="scientific">Fictibacillus aquaticus</name>
    <dbReference type="NCBI Taxonomy" id="2021314"/>
    <lineage>
        <taxon>Bacteria</taxon>
        <taxon>Bacillati</taxon>
        <taxon>Bacillota</taxon>
        <taxon>Bacilli</taxon>
        <taxon>Bacillales</taxon>
        <taxon>Fictibacillaceae</taxon>
        <taxon>Fictibacillus</taxon>
    </lineage>
</organism>
<dbReference type="PANTHER" id="PTHR32432">
    <property type="entry name" value="CELL DIVISION PROTEIN FTSA-RELATED"/>
    <property type="match status" value="1"/>
</dbReference>
<dbReference type="PIRSF" id="PIRSF012293">
    <property type="entry name" value="EutA"/>
    <property type="match status" value="1"/>
</dbReference>
<dbReference type="SUPFAM" id="SSF53067">
    <property type="entry name" value="Actin-like ATPase domain"/>
    <property type="match status" value="1"/>
</dbReference>
<dbReference type="Proteomes" id="UP000215059">
    <property type="component" value="Unassembled WGS sequence"/>
</dbReference>
<protein>
    <submittedName>
        <fullName evidence="1">Ethanolamine utilization protein</fullName>
    </submittedName>
</protein>
<name>A0A235F5B7_9BACL</name>
<dbReference type="PANTHER" id="PTHR32432:SF13">
    <property type="entry name" value="ETHANOLAMINE AMMONIA-LYASE REACTIVASE EUTA"/>
    <property type="match status" value="1"/>
</dbReference>
<gene>
    <name evidence="1" type="ORF">CGZ90_17545</name>
</gene>
<dbReference type="InterPro" id="IPR050696">
    <property type="entry name" value="FtsA/MreB"/>
</dbReference>
<dbReference type="RefSeq" id="WP_094253841.1">
    <property type="nucleotide sequence ID" value="NZ_JBHLXL010000001.1"/>
</dbReference>
<dbReference type="Pfam" id="PF06277">
    <property type="entry name" value="EutA"/>
    <property type="match status" value="1"/>
</dbReference>
<reference evidence="1 2" key="1">
    <citation type="submission" date="2017-07" db="EMBL/GenBank/DDBJ databases">
        <title>Fictibacillus sp. nov. GDSW-R2A3 Genome sequencing and assembly.</title>
        <authorList>
            <person name="Mayilraj S."/>
        </authorList>
    </citation>
    <scope>NUCLEOTIDE SEQUENCE [LARGE SCALE GENOMIC DNA]</scope>
    <source>
        <strain evidence="1 2">GDSW-R2A3</strain>
    </source>
</reference>
<evidence type="ECO:0000313" key="1">
    <source>
        <dbReference type="EMBL" id="OYD56418.1"/>
    </source>
</evidence>
<evidence type="ECO:0000313" key="2">
    <source>
        <dbReference type="Proteomes" id="UP000215059"/>
    </source>
</evidence>
<proteinExistence type="predicted"/>
<comment type="caution">
    <text evidence="1">The sequence shown here is derived from an EMBL/GenBank/DDBJ whole genome shotgun (WGS) entry which is preliminary data.</text>
</comment>
<dbReference type="AlphaFoldDB" id="A0A235F5B7"/>
<dbReference type="OrthoDB" id="1542at2"/>
<accession>A0A235F5B7</accession>